<dbReference type="InterPro" id="IPR029058">
    <property type="entry name" value="AB_hydrolase_fold"/>
</dbReference>
<evidence type="ECO:0000256" key="1">
    <source>
        <dbReference type="SAM" id="SignalP"/>
    </source>
</evidence>
<dbReference type="Proteomes" id="UP000219573">
    <property type="component" value="Unassembled WGS sequence"/>
</dbReference>
<reference evidence="3" key="1">
    <citation type="submission" date="2017-09" db="EMBL/GenBank/DDBJ databases">
        <authorList>
            <person name="Varghese N."/>
            <person name="Submissions S."/>
        </authorList>
    </citation>
    <scope>NUCLEOTIDE SEQUENCE [LARGE SCALE GENOMIC DNA]</scope>
    <source>
        <strain evidence="3">MSL47</strain>
    </source>
</reference>
<proteinExistence type="predicted"/>
<dbReference type="PANTHER" id="PTHR48098:SF3">
    <property type="entry name" value="IRON(III) ENTEROBACTIN ESTERASE"/>
    <property type="match status" value="1"/>
</dbReference>
<dbReference type="PROSITE" id="PS51257">
    <property type="entry name" value="PROKAR_LIPOPROTEIN"/>
    <property type="match status" value="1"/>
</dbReference>
<dbReference type="InterPro" id="IPR014756">
    <property type="entry name" value="Ig_E-set"/>
</dbReference>
<name>A0A285IB61_9FIRM</name>
<feature type="signal peptide" evidence="1">
    <location>
        <begin position="1"/>
        <end position="19"/>
    </location>
</feature>
<dbReference type="Gene3D" id="2.60.40.10">
    <property type="entry name" value="Immunoglobulins"/>
    <property type="match status" value="1"/>
</dbReference>
<dbReference type="SUPFAM" id="SSF81296">
    <property type="entry name" value="E set domains"/>
    <property type="match status" value="1"/>
</dbReference>
<protein>
    <submittedName>
        <fullName evidence="2">Enterochelin esterase</fullName>
    </submittedName>
</protein>
<keyword evidence="3" id="KW-1185">Reference proteome</keyword>
<sequence length="568" mass="64607">MKRVLIFFLSLLLAFSLVACKSESSTSKATVSNNPSLSNLDLLQEFDKFKNKIDNISSISKKEKEIDKLIKRIGVGNFPLIQDNNIIFLYRAESKEKDIAFISDLSNWKKIKLEQLADTSLYYLHLKAPAGSRFDYKFMVDRELKNDPLNNNTIINGVFGLNSQVIMPKYHSQGYWKGDLEIKKGHLNKKIIGEIEVSIYLPADYEENPSKGYPVLYFLGGDKYLKYGDITNTLDKMTAKNKIDQVIGVFIDSKDLSSEDEITSHLIKRIIAYVDGEYSTLADANKRVLIGYDIFAELALDTILDDNGIVTSYLGQSPLLSEQSIKLLTDNPQENIRFYLHWGKFANEQQQINNFKMIKRLKEAGYQYKAEINLDGNDWGNWRENIAQGLEYILSDKHSANGVDSLAIKEDFAGQYPNYFEIENNESIVTEQGDGSYQITFKDSSFVKLSHYQFSSFNFESKLELLSDAPFALVFSGEQKYTLMIDSQQRLITIFGDGGEELYHKGIGDLIPMKSIKLIAKDNKLNIYLNNKGIAKVDFSTETGKYLSILGIKGTKVRLNNLSIEEEF</sequence>
<evidence type="ECO:0000313" key="2">
    <source>
        <dbReference type="EMBL" id="SNY45190.1"/>
    </source>
</evidence>
<dbReference type="AlphaFoldDB" id="A0A285IB61"/>
<dbReference type="Pfam" id="PF00756">
    <property type="entry name" value="Esterase"/>
    <property type="match status" value="1"/>
</dbReference>
<feature type="chain" id="PRO_5038558527" evidence="1">
    <location>
        <begin position="20"/>
        <end position="568"/>
    </location>
</feature>
<dbReference type="RefSeq" id="WP_097019364.1">
    <property type="nucleotide sequence ID" value="NZ_OBDZ01000037.1"/>
</dbReference>
<dbReference type="InterPro" id="IPR050583">
    <property type="entry name" value="Mycobacterial_A85_antigen"/>
</dbReference>
<dbReference type="PANTHER" id="PTHR48098">
    <property type="entry name" value="ENTEROCHELIN ESTERASE-RELATED"/>
    <property type="match status" value="1"/>
</dbReference>
<organism evidence="2 3">
    <name type="scientific">Orenia metallireducens</name>
    <dbReference type="NCBI Taxonomy" id="1413210"/>
    <lineage>
        <taxon>Bacteria</taxon>
        <taxon>Bacillati</taxon>
        <taxon>Bacillota</taxon>
        <taxon>Clostridia</taxon>
        <taxon>Halanaerobiales</taxon>
        <taxon>Halobacteroidaceae</taxon>
        <taxon>Orenia</taxon>
    </lineage>
</organism>
<dbReference type="OrthoDB" id="9777383at2"/>
<dbReference type="Gene3D" id="3.40.50.1820">
    <property type="entry name" value="alpha/beta hydrolase"/>
    <property type="match status" value="1"/>
</dbReference>
<accession>A0A285IB61</accession>
<dbReference type="InterPro" id="IPR013783">
    <property type="entry name" value="Ig-like_fold"/>
</dbReference>
<dbReference type="InterPro" id="IPR000801">
    <property type="entry name" value="Esterase-like"/>
</dbReference>
<dbReference type="SUPFAM" id="SSF53474">
    <property type="entry name" value="alpha/beta-Hydrolases"/>
    <property type="match status" value="1"/>
</dbReference>
<gene>
    <name evidence="2" type="ORF">SAMN06265827_13718</name>
</gene>
<evidence type="ECO:0000313" key="3">
    <source>
        <dbReference type="Proteomes" id="UP000219573"/>
    </source>
</evidence>
<dbReference type="EMBL" id="OBDZ01000037">
    <property type="protein sequence ID" value="SNY45190.1"/>
    <property type="molecule type" value="Genomic_DNA"/>
</dbReference>
<keyword evidence="1" id="KW-0732">Signal</keyword>